<dbReference type="InterPro" id="IPR041624">
    <property type="entry name" value="RGI_lyase"/>
</dbReference>
<protein>
    <submittedName>
        <fullName evidence="5">Autotransporter-associated beta strand repeat-containing protein</fullName>
    </submittedName>
</protein>
<dbReference type="SUPFAM" id="SSF69318">
    <property type="entry name" value="Integrin alpha N-terminal domain"/>
    <property type="match status" value="1"/>
</dbReference>
<dbReference type="InterPro" id="IPR013783">
    <property type="entry name" value="Ig-like_fold"/>
</dbReference>
<dbReference type="InterPro" id="IPR012332">
    <property type="entry name" value="Autotransporter_pectin_lyase_C"/>
</dbReference>
<organism evidence="5 6">
    <name type="scientific">Luteolibacter arcticus</name>
    <dbReference type="NCBI Taxonomy" id="1581411"/>
    <lineage>
        <taxon>Bacteria</taxon>
        <taxon>Pseudomonadati</taxon>
        <taxon>Verrucomicrobiota</taxon>
        <taxon>Verrucomicrobiia</taxon>
        <taxon>Verrucomicrobiales</taxon>
        <taxon>Verrucomicrobiaceae</taxon>
        <taxon>Luteolibacter</taxon>
    </lineage>
</organism>
<dbReference type="CDD" id="cd10318">
    <property type="entry name" value="RGL11"/>
    <property type="match status" value="1"/>
</dbReference>
<evidence type="ECO:0000313" key="6">
    <source>
        <dbReference type="Proteomes" id="UP001320876"/>
    </source>
</evidence>
<dbReference type="EMBL" id="JAPDDT010000017">
    <property type="protein sequence ID" value="MCW1925817.1"/>
    <property type="molecule type" value="Genomic_DNA"/>
</dbReference>
<evidence type="ECO:0000313" key="5">
    <source>
        <dbReference type="EMBL" id="MCW1925817.1"/>
    </source>
</evidence>
<accession>A0ABT3GQM7</accession>
<dbReference type="Proteomes" id="UP001320876">
    <property type="component" value="Unassembled WGS sequence"/>
</dbReference>
<dbReference type="InterPro" id="IPR049366">
    <property type="entry name" value="RGL11_C"/>
</dbReference>
<reference evidence="5 6" key="1">
    <citation type="submission" date="2022-10" db="EMBL/GenBank/DDBJ databases">
        <title>Luteolibacter arcticus strain CCTCC AB 2014275, whole genome shotgun sequencing project.</title>
        <authorList>
            <person name="Zhao G."/>
            <person name="Shen L."/>
        </authorList>
    </citation>
    <scope>NUCLEOTIDE SEQUENCE [LARGE SCALE GENOMIC DNA]</scope>
    <source>
        <strain evidence="5 6">CCTCC AB 2014275</strain>
    </source>
</reference>
<comment type="caution">
    <text evidence="5">The sequence shown here is derived from an EMBL/GenBank/DDBJ whole genome shotgun (WGS) entry which is preliminary data.</text>
</comment>
<dbReference type="InterPro" id="IPR034641">
    <property type="entry name" value="RGL11"/>
</dbReference>
<dbReference type="PROSITE" id="PS00018">
    <property type="entry name" value="EF_HAND_1"/>
    <property type="match status" value="1"/>
</dbReference>
<evidence type="ECO:0000256" key="2">
    <source>
        <dbReference type="SAM" id="SignalP"/>
    </source>
</evidence>
<evidence type="ECO:0000259" key="3">
    <source>
        <dbReference type="Pfam" id="PF18370"/>
    </source>
</evidence>
<keyword evidence="6" id="KW-1185">Reference proteome</keyword>
<evidence type="ECO:0000256" key="1">
    <source>
        <dbReference type="ARBA" id="ARBA00022729"/>
    </source>
</evidence>
<feature type="signal peptide" evidence="2">
    <location>
        <begin position="1"/>
        <end position="27"/>
    </location>
</feature>
<feature type="domain" description="Rhamnogalacturonan lyase family 11 C-terminal" evidence="4">
    <location>
        <begin position="134"/>
        <end position="628"/>
    </location>
</feature>
<dbReference type="Gene3D" id="2.160.20.20">
    <property type="match status" value="1"/>
</dbReference>
<dbReference type="InterPro" id="IPR013425">
    <property type="entry name" value="Autotrns_rpt"/>
</dbReference>
<dbReference type="RefSeq" id="WP_264489924.1">
    <property type="nucleotide sequence ID" value="NZ_JAPDDT010000017.1"/>
</dbReference>
<dbReference type="Pfam" id="PF21348">
    <property type="entry name" value="RGL11_C"/>
    <property type="match status" value="1"/>
</dbReference>
<dbReference type="Pfam" id="PF12951">
    <property type="entry name" value="PATR"/>
    <property type="match status" value="2"/>
</dbReference>
<dbReference type="InterPro" id="IPR011050">
    <property type="entry name" value="Pectin_lyase_fold/virulence"/>
</dbReference>
<gene>
    <name evidence="5" type="ORF">OKA05_24880</name>
</gene>
<dbReference type="Pfam" id="PF18370">
    <property type="entry name" value="RGI_lyase"/>
    <property type="match status" value="1"/>
</dbReference>
<keyword evidence="1 2" id="KW-0732">Signal</keyword>
<proteinExistence type="predicted"/>
<feature type="domain" description="Rhamnogalacturonan I lyase beta-sheet" evidence="3">
    <location>
        <begin position="31"/>
        <end position="120"/>
    </location>
</feature>
<name>A0ABT3GQM7_9BACT</name>
<feature type="chain" id="PRO_5045603237" evidence="2">
    <location>
        <begin position="28"/>
        <end position="1193"/>
    </location>
</feature>
<dbReference type="SUPFAM" id="SSF51126">
    <property type="entry name" value="Pectin lyase-like"/>
    <property type="match status" value="1"/>
</dbReference>
<dbReference type="PANTHER" id="PTHR43118:SF1">
    <property type="entry name" value="RHAMNOGALACTURONAN LYASE (EUROFUNG)"/>
    <property type="match status" value="1"/>
</dbReference>
<sequence>MSWRLKTRWLALLAGCGGFLASAPGLRAQMHMENLDRGVVALRSSSTQVYVGWRFLGLDPDNTGFHVYRSVGGADPVQLTATPVTNTTDYRDTPGSSSFSSTISYHVRPVIDGVLGSPSESFVLPANPVNQPFFSIPIEAPLGGTTPTGEAYTYSANDAAPADLDGDGDLDIVLKWDPSNSKDNSLAGYTGEVYMDGYRIDGTRLWRINLGKNIRAGAHYTQFIAYDLDSDGRAEVAMKTAPGTIDGLGNAVLLGGDSATADYRNGSGYILSGPEYLTVFDGLTGAALATASYTPARGTVSNWGDSYGNRVDRFLAGVAYLDGSRPSLVMCRGYYTQSHLVAWDWRDRQLTQRWHFAAANGTDYAGQGNHQLSVADVDADGKQEIIYGSMTVDDNGTGLYSTGLGHGDALHVSDFDPARPGLEVFAIHEDMGSSGNRGATFRDAATGAILWSTPATGDTGRGVAMDIDPNHPGAEAWASNSGNIYSAAGGVTGGKPSNMHQNFGIWWDADVLRETLDGTVISDIDPTSYGRTNVLQAWEYGATQNNSTKANPCLSGDLMGDWREELICRNGDSTALLVFVSRTTASRRLRTFLHDPQYRVALAWQNVAYNQPPHPSFFVGQDMVTLPLPNITTESIALPRSPGEVVWTGAASQTWDMGAANFRLTGNPAPIPFVAGDSVRFDETSALGAVTLAGALSPSVVVADHANPLAFTGAGSLAGSGSLDKRGAGTLTLSTAHSYAGGTILNAGMISLSHANALGTGTVTLRGGTLATGTFTVPNSIAVESDAAISGGHSGGNHGVKAISGSSTLTLTATNVFDLEGSLAGFSGRFLFGGSGSFRFFGSGGSALADFDLGTRSLSARSGSAFSLGSLSGLAGSFLSGASGGGNNAAVTYTIGGNHHDSVFDGVINNGNNTCAITKTGNGRLVLGGVNTYTGATQVQSGVLVVNGSLANSAVSVASGATLAGTGSLAGNLTLAADAKLGIAVTPALTRGLTVGGSVTLSGPVTVVAESLGGTLVAGTYLLLQYSGTLTGTPQLTWSPPVGSALVAAFAVQAGRIDLVLTDPQSAFEIWAEQRFGENAAEDLAGSLADADGNGVVNLIEYALGVAAGEPFELGRLPQAQLAGGRLGLSFQRIGDPSLTYTVEAGDSLESLEAIWSSSGAGNVAGPVVVEDVLEAVGRTRRFMRLRVSGEGG</sequence>
<dbReference type="NCBIfam" id="TIGR02601">
    <property type="entry name" value="autotrns_rpt"/>
    <property type="match status" value="2"/>
</dbReference>
<dbReference type="Gene3D" id="2.60.40.10">
    <property type="entry name" value="Immunoglobulins"/>
    <property type="match status" value="1"/>
</dbReference>
<dbReference type="PANTHER" id="PTHR43118">
    <property type="entry name" value="RHAMNOGALACTURONAN LYASE (EUROFUNG)"/>
    <property type="match status" value="1"/>
</dbReference>
<dbReference type="InterPro" id="IPR028994">
    <property type="entry name" value="Integrin_alpha_N"/>
</dbReference>
<dbReference type="InterPro" id="IPR018247">
    <property type="entry name" value="EF_Hand_1_Ca_BS"/>
</dbReference>
<evidence type="ECO:0000259" key="4">
    <source>
        <dbReference type="Pfam" id="PF21348"/>
    </source>
</evidence>